<accession>A0A3S5CNV8</accession>
<evidence type="ECO:0000313" key="3">
    <source>
        <dbReference type="Proteomes" id="UP000784294"/>
    </source>
</evidence>
<name>A0A3S5CNV8_9PLAT</name>
<dbReference type="InterPro" id="IPR058912">
    <property type="entry name" value="HTH_animal"/>
</dbReference>
<organism evidence="2 3">
    <name type="scientific">Protopolystoma xenopodis</name>
    <dbReference type="NCBI Taxonomy" id="117903"/>
    <lineage>
        <taxon>Eukaryota</taxon>
        <taxon>Metazoa</taxon>
        <taxon>Spiralia</taxon>
        <taxon>Lophotrochozoa</taxon>
        <taxon>Platyhelminthes</taxon>
        <taxon>Monogenea</taxon>
        <taxon>Polyopisthocotylea</taxon>
        <taxon>Polystomatidea</taxon>
        <taxon>Polystomatidae</taxon>
        <taxon>Protopolystoma</taxon>
    </lineage>
</organism>
<dbReference type="AlphaFoldDB" id="A0A3S5CNV8"/>
<protein>
    <recommendedName>
        <fullName evidence="1">Helix-turn-helix domain-containing protein</fullName>
    </recommendedName>
</protein>
<keyword evidence="3" id="KW-1185">Reference proteome</keyword>
<gene>
    <name evidence="2" type="ORF">PXEA_LOCUS29625</name>
</gene>
<sequence>MICSHRTLKNKLFGKKSYAEMILNFRSHPNYRLKMGIFRSMIIRSLRLTDADFWDEELDKLTTIFLGNGYPNEVTQKNILAVGLLKERIREGKA</sequence>
<feature type="domain" description="Helix-turn-helix" evidence="1">
    <location>
        <begin position="22"/>
        <end position="79"/>
    </location>
</feature>
<dbReference type="EMBL" id="CAAALY010251617">
    <property type="protein sequence ID" value="VEL36185.1"/>
    <property type="molecule type" value="Genomic_DNA"/>
</dbReference>
<dbReference type="Pfam" id="PF26215">
    <property type="entry name" value="HTH_animal"/>
    <property type="match status" value="1"/>
</dbReference>
<evidence type="ECO:0000313" key="2">
    <source>
        <dbReference type="EMBL" id="VEL36185.1"/>
    </source>
</evidence>
<proteinExistence type="predicted"/>
<evidence type="ECO:0000259" key="1">
    <source>
        <dbReference type="Pfam" id="PF26215"/>
    </source>
</evidence>
<comment type="caution">
    <text evidence="2">The sequence shown here is derived from an EMBL/GenBank/DDBJ whole genome shotgun (WGS) entry which is preliminary data.</text>
</comment>
<reference evidence="2" key="1">
    <citation type="submission" date="2018-11" db="EMBL/GenBank/DDBJ databases">
        <authorList>
            <consortium name="Pathogen Informatics"/>
        </authorList>
    </citation>
    <scope>NUCLEOTIDE SEQUENCE</scope>
</reference>
<dbReference type="Proteomes" id="UP000784294">
    <property type="component" value="Unassembled WGS sequence"/>
</dbReference>